<evidence type="ECO:0000256" key="1">
    <source>
        <dbReference type="ARBA" id="ARBA00004123"/>
    </source>
</evidence>
<feature type="compositionally biased region" description="Low complexity" evidence="5">
    <location>
        <begin position="449"/>
        <end position="463"/>
    </location>
</feature>
<dbReference type="PANTHER" id="PTHR33572">
    <property type="entry name" value="SPORE DEVELOPMENT REGULATOR VOSA"/>
    <property type="match status" value="1"/>
</dbReference>
<dbReference type="EMBL" id="KN822996">
    <property type="protein sequence ID" value="KIO28271.1"/>
    <property type="molecule type" value="Genomic_DNA"/>
</dbReference>
<proteinExistence type="predicted"/>
<protein>
    <recommendedName>
        <fullName evidence="6">Velvet domain-containing protein</fullName>
    </recommendedName>
</protein>
<dbReference type="InterPro" id="IPR021740">
    <property type="entry name" value="Velvet"/>
</dbReference>
<dbReference type="AlphaFoldDB" id="A0A0C3QL63"/>
<organism evidence="7 8">
    <name type="scientific">Tulasnella calospora MUT 4182</name>
    <dbReference type="NCBI Taxonomy" id="1051891"/>
    <lineage>
        <taxon>Eukaryota</taxon>
        <taxon>Fungi</taxon>
        <taxon>Dikarya</taxon>
        <taxon>Basidiomycota</taxon>
        <taxon>Agaricomycotina</taxon>
        <taxon>Agaricomycetes</taxon>
        <taxon>Cantharellales</taxon>
        <taxon>Tulasnellaceae</taxon>
        <taxon>Tulasnella</taxon>
    </lineage>
</organism>
<dbReference type="Gene3D" id="2.60.40.3960">
    <property type="entry name" value="Velvet domain"/>
    <property type="match status" value="1"/>
</dbReference>
<dbReference type="Proteomes" id="UP000054248">
    <property type="component" value="Unassembled WGS sequence"/>
</dbReference>
<dbReference type="Pfam" id="PF11754">
    <property type="entry name" value="Velvet"/>
    <property type="match status" value="1"/>
</dbReference>
<feature type="region of interest" description="Disordered" evidence="5">
    <location>
        <begin position="211"/>
        <end position="477"/>
    </location>
</feature>
<evidence type="ECO:0000256" key="2">
    <source>
        <dbReference type="ARBA" id="ARBA00023015"/>
    </source>
</evidence>
<dbReference type="HOGENOM" id="CLU_485881_0_0_1"/>
<evidence type="ECO:0000313" key="7">
    <source>
        <dbReference type="EMBL" id="KIO28271.1"/>
    </source>
</evidence>
<accession>A0A0C3QL63</accession>
<keyword evidence="2" id="KW-0805">Transcription regulation</keyword>
<evidence type="ECO:0000259" key="6">
    <source>
        <dbReference type="PROSITE" id="PS51821"/>
    </source>
</evidence>
<feature type="compositionally biased region" description="Acidic residues" evidence="5">
    <location>
        <begin position="219"/>
        <end position="235"/>
    </location>
</feature>
<feature type="compositionally biased region" description="Polar residues" evidence="5">
    <location>
        <begin position="359"/>
        <end position="386"/>
    </location>
</feature>
<dbReference type="PANTHER" id="PTHR33572:SF3">
    <property type="entry name" value="VELVET COMPLEX SUBUNIT B"/>
    <property type="match status" value="1"/>
</dbReference>
<dbReference type="PROSITE" id="PS51821">
    <property type="entry name" value="VELVET"/>
    <property type="match status" value="1"/>
</dbReference>
<dbReference type="InterPro" id="IPR037525">
    <property type="entry name" value="Velvet_dom"/>
</dbReference>
<name>A0A0C3QL63_9AGAM</name>
<evidence type="ECO:0000256" key="4">
    <source>
        <dbReference type="ARBA" id="ARBA00023242"/>
    </source>
</evidence>
<feature type="compositionally biased region" description="Basic and acidic residues" evidence="5">
    <location>
        <begin position="334"/>
        <end position="344"/>
    </location>
</feature>
<feature type="region of interest" description="Disordered" evidence="5">
    <location>
        <begin position="494"/>
        <end position="532"/>
    </location>
</feature>
<evidence type="ECO:0000313" key="8">
    <source>
        <dbReference type="Proteomes" id="UP000054248"/>
    </source>
</evidence>
<feature type="compositionally biased region" description="Polar residues" evidence="5">
    <location>
        <begin position="464"/>
        <end position="477"/>
    </location>
</feature>
<evidence type="ECO:0000256" key="5">
    <source>
        <dbReference type="SAM" id="MobiDB-lite"/>
    </source>
</evidence>
<gene>
    <name evidence="7" type="ORF">M407DRAFT_182676</name>
</gene>
<feature type="compositionally biased region" description="Polar residues" evidence="5">
    <location>
        <begin position="304"/>
        <end position="324"/>
    </location>
</feature>
<feature type="domain" description="Velvet" evidence="6">
    <location>
        <begin position="19"/>
        <end position="208"/>
    </location>
</feature>
<dbReference type="GO" id="GO:0005634">
    <property type="term" value="C:nucleus"/>
    <property type="evidence" value="ECO:0007669"/>
    <property type="project" value="UniProtKB-SubCell"/>
</dbReference>
<feature type="compositionally biased region" description="Polar residues" evidence="5">
    <location>
        <begin position="401"/>
        <end position="413"/>
    </location>
</feature>
<dbReference type="InterPro" id="IPR038491">
    <property type="entry name" value="Velvet_dom_sf"/>
</dbReference>
<evidence type="ECO:0000256" key="3">
    <source>
        <dbReference type="ARBA" id="ARBA00023163"/>
    </source>
</evidence>
<keyword evidence="3" id="KW-0804">Transcription</keyword>
<dbReference type="OrthoDB" id="5599552at2759"/>
<reference evidence="8" key="2">
    <citation type="submission" date="2015-01" db="EMBL/GenBank/DDBJ databases">
        <title>Evolutionary Origins and Diversification of the Mycorrhizal Mutualists.</title>
        <authorList>
            <consortium name="DOE Joint Genome Institute"/>
            <consortium name="Mycorrhizal Genomics Consortium"/>
            <person name="Kohler A."/>
            <person name="Kuo A."/>
            <person name="Nagy L.G."/>
            <person name="Floudas D."/>
            <person name="Copeland A."/>
            <person name="Barry K.W."/>
            <person name="Cichocki N."/>
            <person name="Veneault-Fourrey C."/>
            <person name="LaButti K."/>
            <person name="Lindquist E.A."/>
            <person name="Lipzen A."/>
            <person name="Lundell T."/>
            <person name="Morin E."/>
            <person name="Murat C."/>
            <person name="Riley R."/>
            <person name="Ohm R."/>
            <person name="Sun H."/>
            <person name="Tunlid A."/>
            <person name="Henrissat B."/>
            <person name="Grigoriev I.V."/>
            <person name="Hibbett D.S."/>
            <person name="Martin F."/>
        </authorList>
    </citation>
    <scope>NUCLEOTIDE SEQUENCE [LARGE SCALE GENOMIC DNA]</scope>
    <source>
        <strain evidence="8">MUT 4182</strain>
    </source>
</reference>
<keyword evidence="4" id="KW-0539">Nucleus</keyword>
<sequence>MDTSYIGKPIHYAHGPNAGKTIRAELSEYQKPDLGRKFAKRDRRPLDPPPVVRVRLFEVFDAGLPTQTERELAAEDVEVQGLVAHVDLFRANADGSVQVDNPTETASLTKHCFGSSFVHATHISDLTGQPTIIFVFADLSVRLEGVFALRYRIFDLVSRVEGSDAIPVAAELYGGIFTVYSTKEFPGLQASTPLTKHLSRWGVRVNLREGERKRKAGGDDDDDDDEDGEDDEGGDPDAAGSSKKGAVKGGRAKGSAAKAPKPKAVRPSGINAPDPSKSQTHASFSDFQTLHQSDSAGPSAVPESVSQLQSTSGHLGSVTPTSTPRAHPQSAVGIDDKSQARDPDGASGQQQGQWLQPQVSWSRQPLQATNNGGDWSRPPTNQQPIANHSAPIADWSRRPNKQITDPTNPQDGSGPSKEPLRKRARMTMPSGAFDADTAPGLSQPSPEDGASLSISSSGRMLSAQSSMPMNQSPNFMAQPSQLTNYAQVLAPASYTSSQPPTLASSQRTNSFSPGNTFAMQPPNSVPVSTGHLATQSPISMHSSASFAIPSSATQYGYRGAR</sequence>
<keyword evidence="8" id="KW-1185">Reference proteome</keyword>
<comment type="subcellular location">
    <subcellularLocation>
        <location evidence="1">Nucleus</location>
    </subcellularLocation>
</comment>
<feature type="compositionally biased region" description="Low complexity" evidence="5">
    <location>
        <begin position="349"/>
        <end position="358"/>
    </location>
</feature>
<feature type="compositionally biased region" description="Polar residues" evidence="5">
    <location>
        <begin position="276"/>
        <end position="296"/>
    </location>
</feature>
<reference evidence="7 8" key="1">
    <citation type="submission" date="2014-04" db="EMBL/GenBank/DDBJ databases">
        <authorList>
            <consortium name="DOE Joint Genome Institute"/>
            <person name="Kuo A."/>
            <person name="Girlanda M."/>
            <person name="Perotto S."/>
            <person name="Kohler A."/>
            <person name="Nagy L.G."/>
            <person name="Floudas D."/>
            <person name="Copeland A."/>
            <person name="Barry K.W."/>
            <person name="Cichocki N."/>
            <person name="Veneault-Fourrey C."/>
            <person name="LaButti K."/>
            <person name="Lindquist E.A."/>
            <person name="Lipzen A."/>
            <person name="Lundell T."/>
            <person name="Morin E."/>
            <person name="Murat C."/>
            <person name="Sun H."/>
            <person name="Tunlid A."/>
            <person name="Henrissat B."/>
            <person name="Grigoriev I.V."/>
            <person name="Hibbett D.S."/>
            <person name="Martin F."/>
            <person name="Nordberg H.P."/>
            <person name="Cantor M.N."/>
            <person name="Hua S.X."/>
        </authorList>
    </citation>
    <scope>NUCLEOTIDE SEQUENCE [LARGE SCALE GENOMIC DNA]</scope>
    <source>
        <strain evidence="7 8">MUT 4182</strain>
    </source>
</reference>